<name>A0ABT0PXR1_9RHOB</name>
<protein>
    <submittedName>
        <fullName evidence="1">Phosphate/phosphite/phosphonate ABC transporter substrate-binding protein</fullName>
    </submittedName>
</protein>
<organism evidence="1 2">
    <name type="scientific">Ruegeria spongiae</name>
    <dbReference type="NCBI Taxonomy" id="2942209"/>
    <lineage>
        <taxon>Bacteria</taxon>
        <taxon>Pseudomonadati</taxon>
        <taxon>Pseudomonadota</taxon>
        <taxon>Alphaproteobacteria</taxon>
        <taxon>Rhodobacterales</taxon>
        <taxon>Roseobacteraceae</taxon>
        <taxon>Ruegeria</taxon>
    </lineage>
</organism>
<sequence>MTRQEPDAAMIASLMMYRRPELDDAIARYWGLIRANLALSGVAAPKVLSQEVEEFAVWNDPDLVLSQTCGMPYRLWLHDKVELVGTPDFGVKDCPPGYYRSVLVVRADDTRSNLEAFEGARFAYNEVFSQSGYAAPYAHVMARGFWFEHRLRTHGHLNSARSVAEGKTDIAALDAVSWRLIRAYEPFAKQLRVLDLTEPTPGLPLIAAKGQPAELIFGAVATAIAQLSETDRQLLGLKGITRIPRAAYLSIPNPPDPDSD</sequence>
<comment type="caution">
    <text evidence="1">The sequence shown here is derived from an EMBL/GenBank/DDBJ whole genome shotgun (WGS) entry which is preliminary data.</text>
</comment>
<dbReference type="Gene3D" id="3.40.190.10">
    <property type="entry name" value="Periplasmic binding protein-like II"/>
    <property type="match status" value="1"/>
</dbReference>
<dbReference type="SUPFAM" id="SSF53850">
    <property type="entry name" value="Periplasmic binding protein-like II"/>
    <property type="match status" value="1"/>
</dbReference>
<keyword evidence="2" id="KW-1185">Reference proteome</keyword>
<gene>
    <name evidence="1" type="ORF">M3P21_02440</name>
</gene>
<reference evidence="1" key="1">
    <citation type="submission" date="2022-05" db="EMBL/GenBank/DDBJ databases">
        <authorList>
            <person name="Park J.-S."/>
        </authorList>
    </citation>
    <scope>NUCLEOTIDE SEQUENCE</scope>
    <source>
        <strain evidence="1">2012CJ41-6</strain>
    </source>
</reference>
<dbReference type="EMBL" id="JAMFMB010000002">
    <property type="protein sequence ID" value="MCL6282375.1"/>
    <property type="molecule type" value="Genomic_DNA"/>
</dbReference>
<dbReference type="Proteomes" id="UP001203880">
    <property type="component" value="Unassembled WGS sequence"/>
</dbReference>
<dbReference type="PANTHER" id="PTHR35841:SF1">
    <property type="entry name" value="PHOSPHONATES-BINDING PERIPLASMIC PROTEIN"/>
    <property type="match status" value="1"/>
</dbReference>
<dbReference type="RefSeq" id="WP_249706517.1">
    <property type="nucleotide sequence ID" value="NZ_JAMFMB010000002.1"/>
</dbReference>
<accession>A0ABT0PXR1</accession>
<proteinExistence type="predicted"/>
<evidence type="ECO:0000313" key="1">
    <source>
        <dbReference type="EMBL" id="MCL6282375.1"/>
    </source>
</evidence>
<evidence type="ECO:0000313" key="2">
    <source>
        <dbReference type="Proteomes" id="UP001203880"/>
    </source>
</evidence>
<dbReference type="Pfam" id="PF12974">
    <property type="entry name" value="Phosphonate-bd"/>
    <property type="match status" value="1"/>
</dbReference>
<dbReference type="PANTHER" id="PTHR35841">
    <property type="entry name" value="PHOSPHONATES-BINDING PERIPLASMIC PROTEIN"/>
    <property type="match status" value="1"/>
</dbReference>